<dbReference type="GO" id="GO:0050661">
    <property type="term" value="F:NADP binding"/>
    <property type="evidence" value="ECO:0007669"/>
    <property type="project" value="InterPro"/>
</dbReference>
<feature type="domain" description="6-phosphogluconate dehydrogenase NADP-binding" evidence="10">
    <location>
        <begin position="21"/>
        <end position="201"/>
    </location>
</feature>
<comment type="catalytic activity">
    <reaction evidence="7 9">
        <text>3-hydroxy-2-methylpropanoate + NAD(+) = 2-methyl-3-oxopropanoate + NADH + H(+)</text>
        <dbReference type="Rhea" id="RHEA:17681"/>
        <dbReference type="ChEBI" id="CHEBI:11805"/>
        <dbReference type="ChEBI" id="CHEBI:15378"/>
        <dbReference type="ChEBI" id="CHEBI:57540"/>
        <dbReference type="ChEBI" id="CHEBI:57700"/>
        <dbReference type="ChEBI" id="CHEBI:57945"/>
        <dbReference type="EC" id="1.1.1.31"/>
    </reaction>
</comment>
<keyword evidence="13" id="KW-1185">Reference proteome</keyword>
<proteinExistence type="inferred from homology"/>
<dbReference type="SUPFAM" id="SSF51735">
    <property type="entry name" value="NAD(P)-binding Rossmann-fold domains"/>
    <property type="match status" value="1"/>
</dbReference>
<feature type="active site" evidence="8">
    <location>
        <position position="210"/>
    </location>
</feature>
<dbReference type="UniPathway" id="UPA00362"/>
<evidence type="ECO:0000256" key="4">
    <source>
        <dbReference type="ARBA" id="ARBA00022456"/>
    </source>
</evidence>
<dbReference type="SUPFAM" id="SSF48179">
    <property type="entry name" value="6-phosphogluconate dehydrogenase C-terminal domain-like"/>
    <property type="match status" value="1"/>
</dbReference>
<organism evidence="12 13">
    <name type="scientific">Lentinus brumalis</name>
    <dbReference type="NCBI Taxonomy" id="2498619"/>
    <lineage>
        <taxon>Eukaryota</taxon>
        <taxon>Fungi</taxon>
        <taxon>Dikarya</taxon>
        <taxon>Basidiomycota</taxon>
        <taxon>Agaricomycotina</taxon>
        <taxon>Agaricomycetes</taxon>
        <taxon>Polyporales</taxon>
        <taxon>Polyporaceae</taxon>
        <taxon>Lentinus</taxon>
    </lineage>
</organism>
<dbReference type="GO" id="GO:0005739">
    <property type="term" value="C:mitochondrion"/>
    <property type="evidence" value="ECO:0007669"/>
    <property type="project" value="TreeGrafter"/>
</dbReference>
<evidence type="ECO:0000256" key="8">
    <source>
        <dbReference type="PIRSR" id="PIRSR000103-1"/>
    </source>
</evidence>
<evidence type="ECO:0000256" key="6">
    <source>
        <dbReference type="ARBA" id="ARBA00023027"/>
    </source>
</evidence>
<keyword evidence="6 9" id="KW-0520">NAD</keyword>
<dbReference type="EMBL" id="KZ857412">
    <property type="protein sequence ID" value="RDX48290.1"/>
    <property type="molecule type" value="Genomic_DNA"/>
</dbReference>
<dbReference type="Gene3D" id="3.40.50.720">
    <property type="entry name" value="NAD(P)-binding Rossmann-like Domain"/>
    <property type="match status" value="1"/>
</dbReference>
<evidence type="ECO:0000259" key="11">
    <source>
        <dbReference type="Pfam" id="PF14833"/>
    </source>
</evidence>
<dbReference type="PANTHER" id="PTHR22981">
    <property type="entry name" value="3-HYDROXYISOBUTYRATE DEHYDROGENASE-RELATED"/>
    <property type="match status" value="1"/>
</dbReference>
<gene>
    <name evidence="12" type="ORF">OH76DRAFT_664160</name>
</gene>
<evidence type="ECO:0000256" key="1">
    <source>
        <dbReference type="ARBA" id="ARBA00005109"/>
    </source>
</evidence>
<dbReference type="GO" id="GO:0006574">
    <property type="term" value="P:L-valine catabolic process"/>
    <property type="evidence" value="ECO:0007669"/>
    <property type="project" value="UniProtKB-UniPathway"/>
</dbReference>
<dbReference type="InterPro" id="IPR006115">
    <property type="entry name" value="6PGDH_NADP-bd"/>
</dbReference>
<dbReference type="InterPro" id="IPR013328">
    <property type="entry name" value="6PGD_dom2"/>
</dbReference>
<dbReference type="GO" id="GO:0051287">
    <property type="term" value="F:NAD binding"/>
    <property type="evidence" value="ECO:0007669"/>
    <property type="project" value="InterPro"/>
</dbReference>
<dbReference type="InterPro" id="IPR011548">
    <property type="entry name" value="HIBADH"/>
</dbReference>
<dbReference type="Pfam" id="PF03446">
    <property type="entry name" value="NAD_binding_2"/>
    <property type="match status" value="1"/>
</dbReference>
<feature type="domain" description="3-hydroxyisobutyrate dehydrogenase-like NAD-binding" evidence="11">
    <location>
        <begin position="204"/>
        <end position="335"/>
    </location>
</feature>
<dbReference type="NCBIfam" id="TIGR01692">
    <property type="entry name" value="HIBADH"/>
    <property type="match status" value="1"/>
</dbReference>
<dbReference type="OrthoDB" id="435038at2759"/>
<keyword evidence="5 9" id="KW-0560">Oxidoreductase</keyword>
<reference evidence="12 13" key="1">
    <citation type="journal article" date="2018" name="Biotechnol. Biofuels">
        <title>Integrative visual omics of the white-rot fungus Polyporus brumalis exposes the biotechnological potential of its oxidative enzymes for delignifying raw plant biomass.</title>
        <authorList>
            <person name="Miyauchi S."/>
            <person name="Rancon A."/>
            <person name="Drula E."/>
            <person name="Hage H."/>
            <person name="Chaduli D."/>
            <person name="Favel A."/>
            <person name="Grisel S."/>
            <person name="Henrissat B."/>
            <person name="Herpoel-Gimbert I."/>
            <person name="Ruiz-Duenas F.J."/>
            <person name="Chevret D."/>
            <person name="Hainaut M."/>
            <person name="Lin J."/>
            <person name="Wang M."/>
            <person name="Pangilinan J."/>
            <person name="Lipzen A."/>
            <person name="Lesage-Meessen L."/>
            <person name="Navarro D."/>
            <person name="Riley R."/>
            <person name="Grigoriev I.V."/>
            <person name="Zhou S."/>
            <person name="Raouche S."/>
            <person name="Rosso M.N."/>
        </authorList>
    </citation>
    <scope>NUCLEOTIDE SEQUENCE [LARGE SCALE GENOMIC DNA]</scope>
    <source>
        <strain evidence="12 13">BRFM 1820</strain>
    </source>
</reference>
<dbReference type="PROSITE" id="PS00895">
    <property type="entry name" value="3_HYDROXYISOBUT_DH"/>
    <property type="match status" value="1"/>
</dbReference>
<dbReference type="PANTHER" id="PTHR22981:SF7">
    <property type="entry name" value="3-HYDROXYISOBUTYRATE DEHYDROGENASE, MITOCHONDRIAL"/>
    <property type="match status" value="1"/>
</dbReference>
<sequence length="342" mass="35826">MRPTPQLLRAVGGAVQRQKSISFIGLGRMGSEMAYNLFSQTHVQTHGTTRFVVCDARETTSAAFAHNFTTQFPGAHIEIAHTPAEAVLASTTVVTMLPSSPHVRNVYAEEDGIIPALQSLTPEAISSTLCIDSTTLDVEVARGVAADVEGTGASMVDAPVSGGVSGAKAGTLSFLVGGRRNAYNLAYPFLTHMGQRVIYCGDSGAGLVAKICNNLILGVQQIAVAEAMLLGQKLGLDPKVLASVINSATGACWSSSVNNPVPGALTDKSPPCERDYDGGFATSLMLKDMGLATDLAGAVGSPLPMGQLAEKVYADVVSEDPELANKDFSSVYRYLRSAYPKK</sequence>
<evidence type="ECO:0000256" key="9">
    <source>
        <dbReference type="RuleBase" id="RU910714"/>
    </source>
</evidence>
<dbReference type="PIRSF" id="PIRSF000103">
    <property type="entry name" value="HIBADH"/>
    <property type="match status" value="1"/>
</dbReference>
<dbReference type="AlphaFoldDB" id="A0A371D705"/>
<name>A0A371D705_9APHY</name>
<dbReference type="Pfam" id="PF14833">
    <property type="entry name" value="NAD_binding_11"/>
    <property type="match status" value="1"/>
</dbReference>
<dbReference type="FunFam" id="1.10.1040.10:FF:000006">
    <property type="entry name" value="3-hydroxyisobutyrate dehydrogenase"/>
    <property type="match status" value="1"/>
</dbReference>
<dbReference type="InterPro" id="IPR029154">
    <property type="entry name" value="HIBADH-like_NADP-bd"/>
</dbReference>
<protein>
    <recommendedName>
        <fullName evidence="3 9">3-hydroxyisobutyrate dehydrogenase</fullName>
        <shortName evidence="9">HIBADH</shortName>
        <ecNumber evidence="3 9">1.1.1.31</ecNumber>
    </recommendedName>
</protein>
<evidence type="ECO:0000259" key="10">
    <source>
        <dbReference type="Pfam" id="PF03446"/>
    </source>
</evidence>
<dbReference type="EC" id="1.1.1.31" evidence="3 9"/>
<evidence type="ECO:0000313" key="13">
    <source>
        <dbReference type="Proteomes" id="UP000256964"/>
    </source>
</evidence>
<dbReference type="Proteomes" id="UP000256964">
    <property type="component" value="Unassembled WGS sequence"/>
</dbReference>
<dbReference type="STRING" id="139420.A0A371D705"/>
<evidence type="ECO:0000256" key="5">
    <source>
        <dbReference type="ARBA" id="ARBA00023002"/>
    </source>
</evidence>
<dbReference type="InterPro" id="IPR002204">
    <property type="entry name" value="3-OH-isobutyrate_DH-rel_CS"/>
</dbReference>
<accession>A0A371D705</accession>
<evidence type="ECO:0000256" key="2">
    <source>
        <dbReference type="ARBA" id="ARBA00006013"/>
    </source>
</evidence>
<keyword evidence="4 9" id="KW-0101">Branched-chain amino acid catabolism</keyword>
<comment type="pathway">
    <text evidence="1 9">Amino-acid degradation; L-valine degradation.</text>
</comment>
<dbReference type="InterPro" id="IPR008927">
    <property type="entry name" value="6-PGluconate_DH-like_C_sf"/>
</dbReference>
<evidence type="ECO:0000256" key="3">
    <source>
        <dbReference type="ARBA" id="ARBA00012991"/>
    </source>
</evidence>
<dbReference type="InterPro" id="IPR036291">
    <property type="entry name" value="NAD(P)-bd_dom_sf"/>
</dbReference>
<evidence type="ECO:0000313" key="12">
    <source>
        <dbReference type="EMBL" id="RDX48290.1"/>
    </source>
</evidence>
<comment type="similarity">
    <text evidence="2">Belongs to the HIBADH-related family. 3-hydroxyisobutyrate dehydrogenase subfamily.</text>
</comment>
<dbReference type="Gene3D" id="1.10.1040.10">
    <property type="entry name" value="N-(1-d-carboxylethyl)-l-norvaline Dehydrogenase, domain 2"/>
    <property type="match status" value="1"/>
</dbReference>
<evidence type="ECO:0000256" key="7">
    <source>
        <dbReference type="ARBA" id="ARBA00049197"/>
    </source>
</evidence>
<dbReference type="InterPro" id="IPR015815">
    <property type="entry name" value="HIBADH-related"/>
</dbReference>
<dbReference type="GO" id="GO:0008442">
    <property type="term" value="F:3-hydroxyisobutyrate dehydrogenase activity"/>
    <property type="evidence" value="ECO:0007669"/>
    <property type="project" value="UniProtKB-EC"/>
</dbReference>